<dbReference type="SUPFAM" id="SSF53098">
    <property type="entry name" value="Ribonuclease H-like"/>
    <property type="match status" value="1"/>
</dbReference>
<name>A0AAT9GQU5_9CREN</name>
<sequence>MMTSQTDYVTQLNEATIKVILGRNAKHHIPEFITVLKPYKKADISIRVLALGNISEEYKNIVAKLLDGLYNRGKDPISGSPYQWPYLNSRGSNLSKVFNIKYEFDQNLEVVNLDEIKKDISNFFDYTDKRYTVHLVVGEEKSFNQFHDILKVYAKIEGVRLQFIKLSTLRKIFHKMYKYAIPLNLAIQFLAKSGDGTPWIPDQEVYKEISKEYGISNGLVIGISFARPHEKIVYGVGFFSTFNNYYQKFELEEFELEESLNTSEGLYVPKDKMADLLEKGLRWYREVVHSDPPLVIIYKTSPLHKEEKEAIKDVLGNTRWVFIHAQYTTSERLFDTSKEDFYVERGTVWVQRRNKWKPESDDFYHSKVTIAATGYIKPVILGKVPYIPPLGTPKPIRLNIFTNIDINPEAVAKVTLLQIKADWEHLNIKSRKIAVLKYSNRFARLLQCALKNGIDGFRKADIRDIL</sequence>
<organism evidence="2">
    <name type="scientific">Sulfurisphaera javensis</name>
    <dbReference type="NCBI Taxonomy" id="2049879"/>
    <lineage>
        <taxon>Archaea</taxon>
        <taxon>Thermoproteota</taxon>
        <taxon>Thermoprotei</taxon>
        <taxon>Sulfolobales</taxon>
        <taxon>Sulfolobaceae</taxon>
        <taxon>Sulfurisphaera</taxon>
    </lineage>
</organism>
<accession>A0AAT9GQU5</accession>
<dbReference type="KEGG" id="sjv:SJAV_12200"/>
<dbReference type="InterPro" id="IPR003165">
    <property type="entry name" value="Piwi"/>
</dbReference>
<dbReference type="GeneID" id="92354153"/>
<feature type="domain" description="Piwi" evidence="1">
    <location>
        <begin position="132"/>
        <end position="451"/>
    </location>
</feature>
<reference evidence="2" key="1">
    <citation type="submission" date="2024-03" db="EMBL/GenBank/DDBJ databases">
        <title>Complete genome sequence of Sulfurisphaera javensis strain KD-1.</title>
        <authorList>
            <person name="Sakai H."/>
            <person name="Nur N."/>
            <person name="Suwanto A."/>
            <person name="Kurosawa N."/>
        </authorList>
    </citation>
    <scope>NUCLEOTIDE SEQUENCE</scope>
    <source>
        <strain evidence="2">KD-1</strain>
    </source>
</reference>
<dbReference type="InterPro" id="IPR036397">
    <property type="entry name" value="RNaseH_sf"/>
</dbReference>
<dbReference type="AlphaFoldDB" id="A0AAT9GQU5"/>
<dbReference type="Gene3D" id="3.30.420.10">
    <property type="entry name" value="Ribonuclease H-like superfamily/Ribonuclease H"/>
    <property type="match status" value="1"/>
</dbReference>
<evidence type="ECO:0000313" key="2">
    <source>
        <dbReference type="EMBL" id="BFH73276.1"/>
    </source>
</evidence>
<dbReference type="GO" id="GO:0003676">
    <property type="term" value="F:nucleic acid binding"/>
    <property type="evidence" value="ECO:0007669"/>
    <property type="project" value="InterPro"/>
</dbReference>
<dbReference type="Pfam" id="PF02171">
    <property type="entry name" value="Piwi"/>
    <property type="match status" value="1"/>
</dbReference>
<dbReference type="InterPro" id="IPR012337">
    <property type="entry name" value="RNaseH-like_sf"/>
</dbReference>
<proteinExistence type="predicted"/>
<dbReference type="Gene3D" id="3.40.50.2300">
    <property type="match status" value="1"/>
</dbReference>
<dbReference type="EMBL" id="AP031322">
    <property type="protein sequence ID" value="BFH73276.1"/>
    <property type="molecule type" value="Genomic_DNA"/>
</dbReference>
<dbReference type="SMART" id="SM00950">
    <property type="entry name" value="Piwi"/>
    <property type="match status" value="1"/>
</dbReference>
<gene>
    <name evidence="2" type="ORF">SJAV_12200</name>
</gene>
<evidence type="ECO:0000259" key="1">
    <source>
        <dbReference type="SMART" id="SM00950"/>
    </source>
</evidence>
<dbReference type="RefSeq" id="WP_369611426.1">
    <property type="nucleotide sequence ID" value="NZ_AP031322.1"/>
</dbReference>
<protein>
    <recommendedName>
        <fullName evidence="1">Piwi domain-containing protein</fullName>
    </recommendedName>
</protein>